<keyword evidence="2" id="KW-1133">Transmembrane helix</keyword>
<gene>
    <name evidence="3" type="ORF">COHA_004785</name>
</gene>
<feature type="transmembrane region" description="Helical" evidence="2">
    <location>
        <begin position="135"/>
        <end position="155"/>
    </location>
</feature>
<keyword evidence="2" id="KW-0812">Transmembrane</keyword>
<evidence type="ECO:0000313" key="4">
    <source>
        <dbReference type="Proteomes" id="UP001205105"/>
    </source>
</evidence>
<sequence>MLSLKLERWFEVAAALLGVLAQSVEGHTLFLHVPASPGVLGGLRDYVRVGFGTRMLLTSIIGILLHQPPTVLLAQQIFVMLLVRADYCSCAIFQDPVSKLRIAAAWDVLELASVFVQPWGHTFAGRRPEPHLQCAAVLTFNKLAAGILLPVLLALRLRRKSTWMGVDRVDPVPLPEPAQQQHAQPRAERGRRQPSRFNIAMTVQLCGQRADAALQSGCMQLGRHPAAACLAAWVVLGNLWVASTALTQLGLSL</sequence>
<proteinExistence type="predicted"/>
<keyword evidence="2" id="KW-0472">Membrane</keyword>
<evidence type="ECO:0000256" key="2">
    <source>
        <dbReference type="SAM" id="Phobius"/>
    </source>
</evidence>
<evidence type="ECO:0000256" key="1">
    <source>
        <dbReference type="SAM" id="MobiDB-lite"/>
    </source>
</evidence>
<dbReference type="Proteomes" id="UP001205105">
    <property type="component" value="Unassembled WGS sequence"/>
</dbReference>
<protein>
    <submittedName>
        <fullName evidence="3">Uncharacterized protein</fullName>
    </submittedName>
</protein>
<evidence type="ECO:0000313" key="3">
    <source>
        <dbReference type="EMBL" id="KAI7841615.1"/>
    </source>
</evidence>
<dbReference type="EMBL" id="JADXDR010000062">
    <property type="protein sequence ID" value="KAI7841615.1"/>
    <property type="molecule type" value="Genomic_DNA"/>
</dbReference>
<organism evidence="3 4">
    <name type="scientific">Chlorella ohadii</name>
    <dbReference type="NCBI Taxonomy" id="2649997"/>
    <lineage>
        <taxon>Eukaryota</taxon>
        <taxon>Viridiplantae</taxon>
        <taxon>Chlorophyta</taxon>
        <taxon>core chlorophytes</taxon>
        <taxon>Trebouxiophyceae</taxon>
        <taxon>Chlorellales</taxon>
        <taxon>Chlorellaceae</taxon>
        <taxon>Chlorella clade</taxon>
        <taxon>Chlorella</taxon>
    </lineage>
</organism>
<feature type="region of interest" description="Disordered" evidence="1">
    <location>
        <begin position="171"/>
        <end position="192"/>
    </location>
</feature>
<keyword evidence="4" id="KW-1185">Reference proteome</keyword>
<comment type="caution">
    <text evidence="3">The sequence shown here is derived from an EMBL/GenBank/DDBJ whole genome shotgun (WGS) entry which is preliminary data.</text>
</comment>
<dbReference type="AlphaFoldDB" id="A0AAD5DPI2"/>
<accession>A0AAD5DPI2</accession>
<reference evidence="3" key="1">
    <citation type="submission" date="2020-11" db="EMBL/GenBank/DDBJ databases">
        <title>Chlorella ohadii genome sequencing and assembly.</title>
        <authorList>
            <person name="Murik O."/>
            <person name="Treves H."/>
            <person name="Kedem I."/>
            <person name="Shotland Y."/>
            <person name="Kaplan A."/>
        </authorList>
    </citation>
    <scope>NUCLEOTIDE SEQUENCE</scope>
    <source>
        <strain evidence="3">1</strain>
    </source>
</reference>
<name>A0AAD5DPI2_9CHLO</name>